<reference evidence="7" key="2">
    <citation type="submission" date="2020-08" db="EMBL/GenBank/DDBJ databases">
        <title>Draft Genome Sequence of Cumin Blight Pathogen Alternaria burnsii.</title>
        <authorList>
            <person name="Feng Z."/>
        </authorList>
    </citation>
    <scope>NUCLEOTIDE SEQUENCE</scope>
    <source>
        <strain evidence="7">CBS107.38</strain>
    </source>
</reference>
<dbReference type="Proteomes" id="UP000596902">
    <property type="component" value="Unassembled WGS sequence"/>
</dbReference>
<evidence type="ECO:0000256" key="1">
    <source>
        <dbReference type="ARBA" id="ARBA00006638"/>
    </source>
</evidence>
<feature type="compositionally biased region" description="Polar residues" evidence="6">
    <location>
        <begin position="433"/>
        <end position="448"/>
    </location>
</feature>
<feature type="compositionally biased region" description="Polar residues" evidence="6">
    <location>
        <begin position="280"/>
        <end position="289"/>
    </location>
</feature>
<evidence type="ECO:0000256" key="5">
    <source>
        <dbReference type="ARBA" id="ARBA00077224"/>
    </source>
</evidence>
<feature type="region of interest" description="Disordered" evidence="6">
    <location>
        <begin position="261"/>
        <end position="582"/>
    </location>
</feature>
<accession>A0A8H7EA97</accession>
<dbReference type="GO" id="GO:0000730">
    <property type="term" value="P:DNA recombinase assembly"/>
    <property type="evidence" value="ECO:0007669"/>
    <property type="project" value="InterPro"/>
</dbReference>
<feature type="region of interest" description="Disordered" evidence="6">
    <location>
        <begin position="188"/>
        <end position="249"/>
    </location>
</feature>
<dbReference type="GO" id="GO:0045002">
    <property type="term" value="P:double-strand break repair via single-strand annealing"/>
    <property type="evidence" value="ECO:0007669"/>
    <property type="project" value="InterPro"/>
</dbReference>
<dbReference type="FunFam" id="3.30.390.80:FF:000001">
    <property type="entry name" value="DNA repair protein RAD52 homolog"/>
    <property type="match status" value="1"/>
</dbReference>
<dbReference type="InterPro" id="IPR042525">
    <property type="entry name" value="Rad52_Rad59_Rad22_sf"/>
</dbReference>
<dbReference type="InterPro" id="IPR007232">
    <property type="entry name" value="Rad52_Rad59_Rad22"/>
</dbReference>
<evidence type="ECO:0000256" key="3">
    <source>
        <dbReference type="ARBA" id="ARBA00023172"/>
    </source>
</evidence>
<dbReference type="Pfam" id="PF04098">
    <property type="entry name" value="Rad52_Rad22"/>
    <property type="match status" value="1"/>
</dbReference>
<keyword evidence="3" id="KW-0233">DNA recombination</keyword>
<sequence>MPAPGDQYSGGNVKNPFEERVVNGFTATEIATLQSRLNKQLGPEYISQRPGNGGGKVAYLEGNKAIALANEVFGFNGWSSSLGQVQIDYVDEHQNGKVSLGLSIVVRITLKDGTYHEDIGYGSIENGKGKAASFEKAKKEAATDGLKRSLRTFGNVLGNCLYDKEYLKKVQSMKVKPIKFQEDSLYRHVDFKPPPQPEEQAVVKQEPQQTPSRPNQILRTRTDHLNNESFGADFDDDADENLFDGVDVTEGHGDEFSFSETLSASETTASRAAGPAKPNSVPSARTSPVRNTGPPRQPNGRPPQAGRGNPVMQQQQPNQAPGRPPMQNGRHPQTPIQQQARPVQNGGRMAPPAMENGAASRPLGQQPPPNQQLAPNNQPLRPTPPQAHQPPNQTRPGPQPSESTTPASNAPPPNHRPPVGFVTSRAAELLQASDATSLSNLPSFNPNVDSPIPKEKRTPGIDHARSIPIKRDAVGAPPAPQPPPQRPGVTSTGSFNRPNIVNPQMDANRRIGMPGAPNYAMSPSANRGAYKPPTMNSAGPGGVKRERPALQDVSNVGANGVAGVEGPDAKKQRVDAPSGAENTGVAIVEEDDETIEIWLPKIDIPIFVVGPEKDMCGLPVDKPLKSTETVPIF</sequence>
<reference evidence="7" key="1">
    <citation type="submission" date="2020-01" db="EMBL/GenBank/DDBJ databases">
        <authorList>
            <person name="Feng Z.H.Z."/>
        </authorList>
    </citation>
    <scope>NUCLEOTIDE SEQUENCE</scope>
    <source>
        <strain evidence="7">CBS107.38</strain>
    </source>
</reference>
<dbReference type="SUPFAM" id="SSF54768">
    <property type="entry name" value="dsRNA-binding domain-like"/>
    <property type="match status" value="1"/>
</dbReference>
<feature type="non-terminal residue" evidence="7">
    <location>
        <position position="1"/>
    </location>
</feature>
<protein>
    <recommendedName>
        <fullName evidence="5">RAD52 homolog</fullName>
    </recommendedName>
</protein>
<dbReference type="EMBL" id="JAAABM010000016">
    <property type="protein sequence ID" value="KAF7672327.1"/>
    <property type="molecule type" value="Genomic_DNA"/>
</dbReference>
<feature type="compositionally biased region" description="Polar residues" evidence="6">
    <location>
        <begin position="330"/>
        <end position="342"/>
    </location>
</feature>
<comment type="similarity">
    <text evidence="1">Belongs to the RAD52 family.</text>
</comment>
<evidence type="ECO:0000256" key="4">
    <source>
        <dbReference type="ARBA" id="ARBA00023204"/>
    </source>
</evidence>
<feature type="compositionally biased region" description="Low complexity" evidence="6">
    <location>
        <begin position="371"/>
        <end position="380"/>
    </location>
</feature>
<feature type="compositionally biased region" description="Polar residues" evidence="6">
    <location>
        <begin position="389"/>
        <end position="408"/>
    </location>
</feature>
<evidence type="ECO:0000313" key="8">
    <source>
        <dbReference type="Proteomes" id="UP000596902"/>
    </source>
</evidence>
<feature type="compositionally biased region" description="Polar residues" evidence="6">
    <location>
        <begin position="488"/>
        <end position="502"/>
    </location>
</feature>
<evidence type="ECO:0000256" key="6">
    <source>
        <dbReference type="SAM" id="MobiDB-lite"/>
    </source>
</evidence>
<dbReference type="PANTHER" id="PTHR12132">
    <property type="entry name" value="DNA REPAIR AND RECOMBINATION PROTEIN RAD52, RAD59"/>
    <property type="match status" value="1"/>
</dbReference>
<keyword evidence="4" id="KW-0234">DNA repair</keyword>
<dbReference type="InterPro" id="IPR041247">
    <property type="entry name" value="Rad52_fam"/>
</dbReference>
<dbReference type="GO" id="GO:0005634">
    <property type="term" value="C:nucleus"/>
    <property type="evidence" value="ECO:0007669"/>
    <property type="project" value="InterPro"/>
</dbReference>
<feature type="compositionally biased region" description="Low complexity" evidence="6">
    <location>
        <begin position="261"/>
        <end position="273"/>
    </location>
</feature>
<evidence type="ECO:0000313" key="7">
    <source>
        <dbReference type="EMBL" id="KAF7672327.1"/>
    </source>
</evidence>
<keyword evidence="8" id="KW-1185">Reference proteome</keyword>
<dbReference type="InterPro" id="IPR004585">
    <property type="entry name" value="DNA_recomb/repair_Rad52"/>
</dbReference>
<dbReference type="GO" id="GO:0003697">
    <property type="term" value="F:single-stranded DNA binding"/>
    <property type="evidence" value="ECO:0007669"/>
    <property type="project" value="UniProtKB-ARBA"/>
</dbReference>
<keyword evidence="2" id="KW-0227">DNA damage</keyword>
<feature type="compositionally biased region" description="Acidic residues" evidence="6">
    <location>
        <begin position="233"/>
        <end position="242"/>
    </location>
</feature>
<feature type="compositionally biased region" description="Low complexity" evidence="6">
    <location>
        <begin position="555"/>
        <end position="564"/>
    </location>
</feature>
<dbReference type="GeneID" id="62207583"/>
<dbReference type="AlphaFoldDB" id="A0A8H7EA97"/>
<evidence type="ECO:0000256" key="2">
    <source>
        <dbReference type="ARBA" id="ARBA00022763"/>
    </source>
</evidence>
<organism evidence="7 8">
    <name type="scientific">Alternaria burnsii</name>
    <dbReference type="NCBI Taxonomy" id="1187904"/>
    <lineage>
        <taxon>Eukaryota</taxon>
        <taxon>Fungi</taxon>
        <taxon>Dikarya</taxon>
        <taxon>Ascomycota</taxon>
        <taxon>Pezizomycotina</taxon>
        <taxon>Dothideomycetes</taxon>
        <taxon>Pleosporomycetidae</taxon>
        <taxon>Pleosporales</taxon>
        <taxon>Pleosporineae</taxon>
        <taxon>Pleosporaceae</taxon>
        <taxon>Alternaria</taxon>
        <taxon>Alternaria sect. Alternaria</taxon>
    </lineage>
</organism>
<feature type="compositionally biased region" description="Polar residues" evidence="6">
    <location>
        <begin position="206"/>
        <end position="219"/>
    </location>
</feature>
<feature type="compositionally biased region" description="Pro residues" evidence="6">
    <location>
        <begin position="477"/>
        <end position="486"/>
    </location>
</feature>
<dbReference type="GO" id="GO:0006312">
    <property type="term" value="P:mitotic recombination"/>
    <property type="evidence" value="ECO:0007669"/>
    <property type="project" value="TreeGrafter"/>
</dbReference>
<name>A0A8H7EA97_9PLEO</name>
<dbReference type="NCBIfam" id="TIGR00607">
    <property type="entry name" value="rad52"/>
    <property type="match status" value="1"/>
</dbReference>
<proteinExistence type="inferred from homology"/>
<comment type="caution">
    <text evidence="7">The sequence shown here is derived from an EMBL/GenBank/DDBJ whole genome shotgun (WGS) entry which is preliminary data.</text>
</comment>
<dbReference type="Gene3D" id="3.30.390.80">
    <property type="entry name" value="DNA repair protein Rad52/59/22"/>
    <property type="match status" value="1"/>
</dbReference>
<gene>
    <name evidence="7" type="ORF">GT037_009358</name>
</gene>
<feature type="compositionally biased region" description="Basic and acidic residues" evidence="6">
    <location>
        <begin position="452"/>
        <end position="473"/>
    </location>
</feature>
<dbReference type="PANTHER" id="PTHR12132:SF1">
    <property type="entry name" value="DNA REPAIR PROTEIN RAD52 HOMOLOG"/>
    <property type="match status" value="1"/>
</dbReference>
<dbReference type="RefSeq" id="XP_038782680.1">
    <property type="nucleotide sequence ID" value="XM_038934405.1"/>
</dbReference>